<reference evidence="2" key="1">
    <citation type="submission" date="2020-10" db="EMBL/GenBank/DDBJ databases">
        <authorList>
            <person name="Gilroy R."/>
        </authorList>
    </citation>
    <scope>NUCLEOTIDE SEQUENCE</scope>
    <source>
        <strain evidence="2">ChiGjej2B2-12916</strain>
    </source>
</reference>
<evidence type="ECO:0000313" key="2">
    <source>
        <dbReference type="EMBL" id="HIQ61138.1"/>
    </source>
</evidence>
<keyword evidence="1" id="KW-0472">Membrane</keyword>
<keyword evidence="1" id="KW-1133">Transmembrane helix</keyword>
<feature type="transmembrane region" description="Helical" evidence="1">
    <location>
        <begin position="12"/>
        <end position="31"/>
    </location>
</feature>
<name>A0A9D0YUR0_9FIRM</name>
<evidence type="ECO:0000313" key="3">
    <source>
        <dbReference type="Proteomes" id="UP000886879"/>
    </source>
</evidence>
<sequence>MKSENKPMRGYVAVLVVFVVVVVGIFGYRGYIHYRETHPVWPSDELGDLWEELGETLPRDATMEQLEARGYRDVTQIQPEELQEVSEFLDSTKETGKRLLILSKDTEEEGPVLLVLQRSLRENLVALDTYVVQDQGVLNPGTKYEMKSETVEEDGVTQVWLRWHRVWSDEPEQEDYLLYSYRSAQ</sequence>
<evidence type="ECO:0000256" key="1">
    <source>
        <dbReference type="SAM" id="Phobius"/>
    </source>
</evidence>
<dbReference type="EMBL" id="DVFO01000059">
    <property type="protein sequence ID" value="HIQ61138.1"/>
    <property type="molecule type" value="Genomic_DNA"/>
</dbReference>
<proteinExistence type="predicted"/>
<keyword evidence="1" id="KW-0812">Transmembrane</keyword>
<organism evidence="2 3">
    <name type="scientific">Candidatus Enterenecus faecium</name>
    <dbReference type="NCBI Taxonomy" id="2840780"/>
    <lineage>
        <taxon>Bacteria</taxon>
        <taxon>Bacillati</taxon>
        <taxon>Bacillota</taxon>
        <taxon>Clostridia</taxon>
        <taxon>Eubacteriales</taxon>
        <taxon>Candidatus Enterenecus</taxon>
    </lineage>
</organism>
<protein>
    <submittedName>
        <fullName evidence="2">Uncharacterized protein</fullName>
    </submittedName>
</protein>
<reference evidence="2" key="2">
    <citation type="journal article" date="2021" name="PeerJ">
        <title>Extensive microbial diversity within the chicken gut microbiome revealed by metagenomics and culture.</title>
        <authorList>
            <person name="Gilroy R."/>
            <person name="Ravi A."/>
            <person name="Getino M."/>
            <person name="Pursley I."/>
            <person name="Horton D.L."/>
            <person name="Alikhan N.F."/>
            <person name="Baker D."/>
            <person name="Gharbi K."/>
            <person name="Hall N."/>
            <person name="Watson M."/>
            <person name="Adriaenssens E.M."/>
            <person name="Foster-Nyarko E."/>
            <person name="Jarju S."/>
            <person name="Secka A."/>
            <person name="Antonio M."/>
            <person name="Oren A."/>
            <person name="Chaudhuri R.R."/>
            <person name="La Ragione R."/>
            <person name="Hildebrand F."/>
            <person name="Pallen M.J."/>
        </authorList>
    </citation>
    <scope>NUCLEOTIDE SEQUENCE</scope>
    <source>
        <strain evidence="2">ChiGjej2B2-12916</strain>
    </source>
</reference>
<dbReference type="AlphaFoldDB" id="A0A9D0YUR0"/>
<dbReference type="Proteomes" id="UP000886879">
    <property type="component" value="Unassembled WGS sequence"/>
</dbReference>
<accession>A0A9D0YUR0</accession>
<gene>
    <name evidence="2" type="ORF">IAD31_06035</name>
</gene>
<comment type="caution">
    <text evidence="2">The sequence shown here is derived from an EMBL/GenBank/DDBJ whole genome shotgun (WGS) entry which is preliminary data.</text>
</comment>